<name>A0A6A6PM12_9PEZI</name>
<dbReference type="AlphaFoldDB" id="A0A6A6PM12"/>
<dbReference type="Proteomes" id="UP000799767">
    <property type="component" value="Unassembled WGS sequence"/>
</dbReference>
<keyword evidence="2" id="KW-1185">Reference proteome</keyword>
<evidence type="ECO:0000313" key="2">
    <source>
        <dbReference type="Proteomes" id="UP000799767"/>
    </source>
</evidence>
<proteinExistence type="predicted"/>
<gene>
    <name evidence="1" type="ORF">BDY17DRAFT_325855</name>
</gene>
<dbReference type="EMBL" id="MU001638">
    <property type="protein sequence ID" value="KAF2481138.1"/>
    <property type="molecule type" value="Genomic_DNA"/>
</dbReference>
<evidence type="ECO:0000313" key="1">
    <source>
        <dbReference type="EMBL" id="KAF2481138.1"/>
    </source>
</evidence>
<evidence type="ECO:0008006" key="3">
    <source>
        <dbReference type="Google" id="ProtNLM"/>
    </source>
</evidence>
<dbReference type="RefSeq" id="XP_033587708.1">
    <property type="nucleotide sequence ID" value="XM_033737418.1"/>
</dbReference>
<organism evidence="1 2">
    <name type="scientific">Neohortaea acidophila</name>
    <dbReference type="NCBI Taxonomy" id="245834"/>
    <lineage>
        <taxon>Eukaryota</taxon>
        <taxon>Fungi</taxon>
        <taxon>Dikarya</taxon>
        <taxon>Ascomycota</taxon>
        <taxon>Pezizomycotina</taxon>
        <taxon>Dothideomycetes</taxon>
        <taxon>Dothideomycetidae</taxon>
        <taxon>Mycosphaerellales</taxon>
        <taxon>Teratosphaeriaceae</taxon>
        <taxon>Neohortaea</taxon>
    </lineage>
</organism>
<protein>
    <recommendedName>
        <fullName evidence="3">BTB domain-containing protein</fullName>
    </recommendedName>
</protein>
<dbReference type="PANTHER" id="PTHR38119:SF1">
    <property type="entry name" value="BTB DOMAIN-CONTAINING PROTEIN"/>
    <property type="match status" value="1"/>
</dbReference>
<dbReference type="GeneID" id="54478420"/>
<dbReference type="PANTHER" id="PTHR38119">
    <property type="entry name" value="BTB DOMAIN-CONTAINING PROTEIN-RELATED"/>
    <property type="match status" value="1"/>
</dbReference>
<accession>A0A6A6PM12</accession>
<dbReference type="OrthoDB" id="10256606at2759"/>
<sequence>MASQGFPQFSDGDVEISLGGRHDAKLVLHSYVLALHSSWFKASLSDRWNHENDLRLVGEKQRWFYVLQFDKGTDFAMLARKPDSESIAIPSGEVLEVEAVREQDARQTLRVCDQYEMVEAHQDLFCALYHAPLSFEDWPISAAHSRHVNLARLGKMYRCEAVVSLHIARLLGRCQDDILTACIREPDEQLSLAYEAKSAWIFKEAATNLVGRSDASYKTLRKGVQEAQVGELLDRKRADFVAALKACEHKMFCILPRQNGGPMSYTAVSFFRFWLSEKISNDGRGSGLQPGYANLYHTIRLNKVTLSTLTKEKVGQKYVDGILGVLEEQDVTELEIQLSLVVSEAAKILQSILNDTRRRNKGKKDEFRALTFIEIADEELPWSTP</sequence>
<reference evidence="1" key="1">
    <citation type="journal article" date="2020" name="Stud. Mycol.">
        <title>101 Dothideomycetes genomes: a test case for predicting lifestyles and emergence of pathogens.</title>
        <authorList>
            <person name="Haridas S."/>
            <person name="Albert R."/>
            <person name="Binder M."/>
            <person name="Bloem J."/>
            <person name="Labutti K."/>
            <person name="Salamov A."/>
            <person name="Andreopoulos B."/>
            <person name="Baker S."/>
            <person name="Barry K."/>
            <person name="Bills G."/>
            <person name="Bluhm B."/>
            <person name="Cannon C."/>
            <person name="Castanera R."/>
            <person name="Culley D."/>
            <person name="Daum C."/>
            <person name="Ezra D."/>
            <person name="Gonzalez J."/>
            <person name="Henrissat B."/>
            <person name="Kuo A."/>
            <person name="Liang C."/>
            <person name="Lipzen A."/>
            <person name="Lutzoni F."/>
            <person name="Magnuson J."/>
            <person name="Mondo S."/>
            <person name="Nolan M."/>
            <person name="Ohm R."/>
            <person name="Pangilinan J."/>
            <person name="Park H.-J."/>
            <person name="Ramirez L."/>
            <person name="Alfaro M."/>
            <person name="Sun H."/>
            <person name="Tritt A."/>
            <person name="Yoshinaga Y."/>
            <person name="Zwiers L.-H."/>
            <person name="Turgeon B."/>
            <person name="Goodwin S."/>
            <person name="Spatafora J."/>
            <person name="Crous P."/>
            <person name="Grigoriev I."/>
        </authorList>
    </citation>
    <scope>NUCLEOTIDE SEQUENCE</scope>
    <source>
        <strain evidence="1">CBS 113389</strain>
    </source>
</reference>